<feature type="transmembrane region" description="Helical" evidence="1">
    <location>
        <begin position="12"/>
        <end position="32"/>
    </location>
</feature>
<dbReference type="EMBL" id="JADNYJ010000086">
    <property type="protein sequence ID" value="KAF8888147.1"/>
    <property type="molecule type" value="Genomic_DNA"/>
</dbReference>
<organism evidence="2 3">
    <name type="scientific">Gymnopilus junonius</name>
    <name type="common">Spectacular rustgill mushroom</name>
    <name type="synonym">Gymnopilus spectabilis subsp. junonius</name>
    <dbReference type="NCBI Taxonomy" id="109634"/>
    <lineage>
        <taxon>Eukaryota</taxon>
        <taxon>Fungi</taxon>
        <taxon>Dikarya</taxon>
        <taxon>Basidiomycota</taxon>
        <taxon>Agaricomycotina</taxon>
        <taxon>Agaricomycetes</taxon>
        <taxon>Agaricomycetidae</taxon>
        <taxon>Agaricales</taxon>
        <taxon>Agaricineae</taxon>
        <taxon>Hymenogastraceae</taxon>
        <taxon>Gymnopilus</taxon>
    </lineage>
</organism>
<proteinExistence type="predicted"/>
<keyword evidence="1" id="KW-0812">Transmembrane</keyword>
<keyword evidence="1" id="KW-0472">Membrane</keyword>
<protein>
    <submittedName>
        <fullName evidence="2">Uncharacterized protein</fullName>
    </submittedName>
</protein>
<dbReference type="AlphaFoldDB" id="A0A9P5TKQ6"/>
<name>A0A9P5TKQ6_GYMJU</name>
<evidence type="ECO:0000313" key="2">
    <source>
        <dbReference type="EMBL" id="KAF8888147.1"/>
    </source>
</evidence>
<evidence type="ECO:0000313" key="3">
    <source>
        <dbReference type="Proteomes" id="UP000724874"/>
    </source>
</evidence>
<reference evidence="2" key="1">
    <citation type="submission" date="2020-11" db="EMBL/GenBank/DDBJ databases">
        <authorList>
            <consortium name="DOE Joint Genome Institute"/>
            <person name="Ahrendt S."/>
            <person name="Riley R."/>
            <person name="Andreopoulos W."/>
            <person name="LaButti K."/>
            <person name="Pangilinan J."/>
            <person name="Ruiz-duenas F.J."/>
            <person name="Barrasa J.M."/>
            <person name="Sanchez-Garcia M."/>
            <person name="Camarero S."/>
            <person name="Miyauchi S."/>
            <person name="Serrano A."/>
            <person name="Linde D."/>
            <person name="Babiker R."/>
            <person name="Drula E."/>
            <person name="Ayuso-Fernandez I."/>
            <person name="Pacheco R."/>
            <person name="Padilla G."/>
            <person name="Ferreira P."/>
            <person name="Barriuso J."/>
            <person name="Kellner H."/>
            <person name="Castanera R."/>
            <person name="Alfaro M."/>
            <person name="Ramirez L."/>
            <person name="Pisabarro A.G."/>
            <person name="Kuo A."/>
            <person name="Tritt A."/>
            <person name="Lipzen A."/>
            <person name="He G."/>
            <person name="Yan M."/>
            <person name="Ng V."/>
            <person name="Cullen D."/>
            <person name="Martin F."/>
            <person name="Rosso M.-N."/>
            <person name="Henrissat B."/>
            <person name="Hibbett D."/>
            <person name="Martinez A.T."/>
            <person name="Grigoriev I.V."/>
        </authorList>
    </citation>
    <scope>NUCLEOTIDE SEQUENCE</scope>
    <source>
        <strain evidence="2">AH 44721</strain>
    </source>
</reference>
<sequence length="105" mass="12055">MSNDSIPYRHDFFLHFHIFISVINNLPIHTGIPGSYDWLLPTYMCVALPLFLSILDGCPYQLSSAYSHPFFTSFFPSVTLFLVLMYKYKERAKLATVSLSCCGYI</sequence>
<comment type="caution">
    <text evidence="2">The sequence shown here is derived from an EMBL/GenBank/DDBJ whole genome shotgun (WGS) entry which is preliminary data.</text>
</comment>
<feature type="transmembrane region" description="Helical" evidence="1">
    <location>
        <begin position="70"/>
        <end position="88"/>
    </location>
</feature>
<evidence type="ECO:0000256" key="1">
    <source>
        <dbReference type="SAM" id="Phobius"/>
    </source>
</evidence>
<dbReference type="Proteomes" id="UP000724874">
    <property type="component" value="Unassembled WGS sequence"/>
</dbReference>
<keyword evidence="3" id="KW-1185">Reference proteome</keyword>
<keyword evidence="1" id="KW-1133">Transmembrane helix</keyword>
<gene>
    <name evidence="2" type="ORF">CPB84DRAFT_1473702</name>
</gene>
<accession>A0A9P5TKQ6</accession>